<dbReference type="PROSITE" id="PS50878">
    <property type="entry name" value="RT_POL"/>
    <property type="match status" value="1"/>
</dbReference>
<dbReference type="GO" id="GO:0071897">
    <property type="term" value="P:DNA biosynthetic process"/>
    <property type="evidence" value="ECO:0007669"/>
    <property type="project" value="UniProtKB-ARBA"/>
</dbReference>
<dbReference type="EMBL" id="JBJJXI010000086">
    <property type="protein sequence ID" value="KAL3395009.1"/>
    <property type="molecule type" value="Genomic_DNA"/>
</dbReference>
<feature type="domain" description="Reverse transcriptase" evidence="1">
    <location>
        <begin position="1"/>
        <end position="181"/>
    </location>
</feature>
<keyword evidence="3" id="KW-1185">Reference proteome</keyword>
<organism evidence="2 3">
    <name type="scientific">Trichogramma kaykai</name>
    <dbReference type="NCBI Taxonomy" id="54128"/>
    <lineage>
        <taxon>Eukaryota</taxon>
        <taxon>Metazoa</taxon>
        <taxon>Ecdysozoa</taxon>
        <taxon>Arthropoda</taxon>
        <taxon>Hexapoda</taxon>
        <taxon>Insecta</taxon>
        <taxon>Pterygota</taxon>
        <taxon>Neoptera</taxon>
        <taxon>Endopterygota</taxon>
        <taxon>Hymenoptera</taxon>
        <taxon>Apocrita</taxon>
        <taxon>Proctotrupomorpha</taxon>
        <taxon>Chalcidoidea</taxon>
        <taxon>Trichogrammatidae</taxon>
        <taxon>Trichogramma</taxon>
    </lineage>
</organism>
<dbReference type="Proteomes" id="UP001627154">
    <property type="component" value="Unassembled WGS sequence"/>
</dbReference>
<evidence type="ECO:0000259" key="1">
    <source>
        <dbReference type="PROSITE" id="PS50878"/>
    </source>
</evidence>
<dbReference type="InterPro" id="IPR043128">
    <property type="entry name" value="Rev_trsase/Diguanyl_cyclase"/>
</dbReference>
<dbReference type="PANTHER" id="PTHR33481">
    <property type="entry name" value="REVERSE TRANSCRIPTASE"/>
    <property type="match status" value="1"/>
</dbReference>
<dbReference type="Pfam" id="PF00078">
    <property type="entry name" value="RVT_1"/>
    <property type="match status" value="1"/>
</dbReference>
<dbReference type="SUPFAM" id="SSF56672">
    <property type="entry name" value="DNA/RNA polymerases"/>
    <property type="match status" value="1"/>
</dbReference>
<accession>A0ABD2WQW0</accession>
<proteinExistence type="predicted"/>
<gene>
    <name evidence="2" type="ORF">TKK_010837</name>
</gene>
<dbReference type="InterPro" id="IPR000477">
    <property type="entry name" value="RT_dom"/>
</dbReference>
<evidence type="ECO:0000313" key="3">
    <source>
        <dbReference type="Proteomes" id="UP001627154"/>
    </source>
</evidence>
<dbReference type="InterPro" id="IPR043502">
    <property type="entry name" value="DNA/RNA_pol_sf"/>
</dbReference>
<reference evidence="2 3" key="1">
    <citation type="journal article" date="2024" name="bioRxiv">
        <title>A reference genome for Trichogramma kaykai: A tiny desert-dwelling parasitoid wasp with competing sex-ratio distorters.</title>
        <authorList>
            <person name="Culotta J."/>
            <person name="Lindsey A.R."/>
        </authorList>
    </citation>
    <scope>NUCLEOTIDE SEQUENCE [LARGE SCALE GENOMIC DNA]</scope>
    <source>
        <strain evidence="2 3">KSX58</strain>
    </source>
</reference>
<protein>
    <recommendedName>
        <fullName evidence="1">Reverse transcriptase domain-containing protein</fullName>
    </recommendedName>
</protein>
<sequence>MAKKEYTAVLFLDVKSAFDDISTNSIINALIVMGLPESVCLFYYNLISKRNIYLNINGQSFGPYISLKGVPQGCVSSPTLYNIGVDHLEDVIDQSCNMLNFADDIAVYSSSKNLDQTLINLEHNLTKINNHLASRGLSIPAAKTKLVIFSKRKISPNDYSITFNDEIITNSSKATFLGVTFDSNMSFEAHYNNLMNKLNNHCNIIRSLCFTWWGSHPSCLTMIYKALFVGTFDYSAIILQPNTKQWNKFGIIQRRALRAILGLRNSTPNKIVYAETKQQPLFIRQNYHISKYILRCFSHINLPTINSLRTFSNLISQHSPLPSKPPHSQYLQRLV</sequence>
<dbReference type="PANTHER" id="PTHR33481:SF1">
    <property type="entry name" value="ENDONUCLEASE_EXONUCLEASE_PHOSPHATASE DOMAIN-CONTAINING PROTEIN-RELATED"/>
    <property type="match status" value="1"/>
</dbReference>
<name>A0ABD2WQW0_9HYME</name>
<dbReference type="Gene3D" id="3.30.70.270">
    <property type="match status" value="1"/>
</dbReference>
<comment type="caution">
    <text evidence="2">The sequence shown here is derived from an EMBL/GenBank/DDBJ whole genome shotgun (WGS) entry which is preliminary data.</text>
</comment>
<dbReference type="AlphaFoldDB" id="A0ABD2WQW0"/>
<evidence type="ECO:0000313" key="2">
    <source>
        <dbReference type="EMBL" id="KAL3395009.1"/>
    </source>
</evidence>